<evidence type="ECO:0000313" key="2">
    <source>
        <dbReference type="EMBL" id="OHT17394.1"/>
    </source>
</evidence>
<gene>
    <name evidence="2" type="ORF">TRFO_41023</name>
</gene>
<organism evidence="2 3">
    <name type="scientific">Tritrichomonas foetus</name>
    <dbReference type="NCBI Taxonomy" id="1144522"/>
    <lineage>
        <taxon>Eukaryota</taxon>
        <taxon>Metamonada</taxon>
        <taxon>Parabasalia</taxon>
        <taxon>Tritrichomonadida</taxon>
        <taxon>Tritrichomonadidae</taxon>
        <taxon>Tritrichomonas</taxon>
    </lineage>
</organism>
<accession>A0A1J4L1U7</accession>
<feature type="compositionally biased region" description="Basic and acidic residues" evidence="1">
    <location>
        <begin position="2125"/>
        <end position="2140"/>
    </location>
</feature>
<dbReference type="Proteomes" id="UP000179807">
    <property type="component" value="Unassembled WGS sequence"/>
</dbReference>
<keyword evidence="3" id="KW-1185">Reference proteome</keyword>
<name>A0A1J4L1U7_9EUKA</name>
<sequence>MSKNHGNEKNIPEYFSSVTEESDVMDAFLTQFALKISKMHEKLILSAVDAPKISSKRKVDNYQRFVCSSLNKFTPKSSLILSQISTFSSLASSNPPKALESILEFCPVVLGSSSLPQKKTKTILSFFPPITDLSTDLSFIIGFFSDCIFSILATAVFEPITAPDDSVLIPVLDRIFKRDSFPSSQSFAFKILCMALKSYKPVVYRICTTSFLTFSAYFNKYFPFKKRDDAYMISFMIASSGIMFTPHDYSLISSLTNPLLKIFLDFSENENVSPSILEFFCNFLPNIKDLKIENFVNQIEKKCESLLKTQLYQNAMKLIGVIHYIKPPSSHKKRTRFLENRVLKVINKSDKTESALDYLISYFKPNENVPLNWSPQASQFVTSLFPLLIGIDFAGFEDKAAKLIEYMAAIDLPTFTSKWLPMLLSDLSACTIVTLHALNRILNPMSGLQTIAGTIPTNATANMRFHLLNIVKEVQKYMTRTFSNMKLILTNVGYDFISAAEILETIPSPSTKAGLYLYDLSPQILNFLLLITKYHAIRPLKRSKRVDLETSEAVSKGILSQWKATFETPYDFYGDIFDEFHLPLLDYADFHFSENICLMPLIPIILHFTSDYKEISQPLLNMILSDDSIVSISASIIYEIICLCYRKFDSFLLLDIFELCKTPHILSAAQLHQLFLTFSHCLKISAPFLDSSIVQIVDSIGFIALNSPYPETRQVGLEIIKNAVVLTHFSTNPVNTCFYEFYQNSKNLIEMKVMKSVVSSFSSLSLDNVPTYKLPTIQLKMMCLSPFLLIWKYALIEISTSLQKSTQMSKFVLFSRELLIENARFFTNQEKSHNFIKNVGYNELNYLSNTYIYLFSTADTFLENLTKEENIKWSEQSETIRFFIDSLVISCFKMKIDILSLFSFALTSINITAITPLLSKFLRMLEGTELSVKKKDSLLELMSLIMRRFSMLNEFNDYIGKMIQSRMCDQIFRFCDTRIALFTKIEDNITNYVRQMTDYLIFRGQYFKYLHQTRLENPHGPIPRISSSTITNELEISPIISKIDFFNTLLKWSLYGEESPQLLKIFGHVSRTALTYLVSLVNLFDTSEILTLDFLSCCSMIASYRPAFLKHLLTHHFHLFFDEFLSAAFTSPLDIGVRFFLAIAAQFGTTNLKDSMIYSNDTFIKNATTMVGKQLTSSETDFVNFIYLRTGKIILLGLFYMLHNELKVRQTAMKMIAETIPMIILIHNEGDMKNTRKLFYSFRKHIALISTNIESVRSFNTTALSSDLAETAKFCTEQFLSEAFNLMPKIPNTRRMLTRSGLLQLISPWMKNIKFDLVNRYVVENPCCFFITFSPSEFITKLCKCTSTLPFELDLWNHLINGNKNIEFLILALLDFATNDLNSKNFILEVLAFLYRVHPSVAANVIVPYLQFENWYFQMIQLGKYEEIKNLNDFLFGENDLDDYDSEEEILEDPNDDYIITTDFALDALILFANEDVVPLFDSFPSIASFCLTHLHRKKSMECLSKIVASLKNTFDIGAPYLFDDMSCLLKSILNSKYENLQFVIETTDSPMTLLHDKKVSVTNLALNLCFIFEYFVKNFKSEFSKVLMIWSLACGDLKTSSLSLDIFTTIYSFDKFFQIENSNQSLVENNINDFDKNQHDINMYVNNNFMSQNHIKNINTYHNLTLQYSEYRSKNDDFISINDNIIKSMIESICLTLKCLISSKVDKNTICTVADFLNSEMRAFNEFFKQKDISLSSIVFSLIIYIVEIGDPLTNMIIVEAMNLIKTLITNSQIDIQKLIKYQINISKIFLYALVAQQVSAKEILDFLNSVLILPKDILSNENDFVSYMIAILPLIYSSLGDLETISKYEPILQKLTNLFDKQTSQILKDIHTFTSKDKKKFATIILSNFTIRQLSVISSIFSQLIEKNEINYSIMSAIYELSAIILEFCHNSDVLDRLSPVKAQALLNQTPETIESQSYYINFLVSSQLSIEFPNAYFATFPSSSSSFSQLQINNSSEESFSGIDQILSQILNQVQDDLHLYVKKSKHMQTYFTKIEYLPPMYPFEHAFLNNPCLSEITELCRRIEVLPFTIRAIVIYKAQNFGDINKNQKPLKLNLDIPFHKLIDNLFEEFVHENDDEEENIEKVHSKSGTDFKNENETEMENGIDNKENETESEGDNDSLCFVPADAETFLPSLDCCNEMVASYFGKKLQPIPPMRK</sequence>
<dbReference type="EMBL" id="MLAK01000005">
    <property type="protein sequence ID" value="OHT17394.1"/>
    <property type="molecule type" value="Genomic_DNA"/>
</dbReference>
<dbReference type="GeneID" id="94848245"/>
<comment type="caution">
    <text evidence="2">The sequence shown here is derived from an EMBL/GenBank/DDBJ whole genome shotgun (WGS) entry which is preliminary data.</text>
</comment>
<dbReference type="RefSeq" id="XP_068370530.1">
    <property type="nucleotide sequence ID" value="XM_068513541.1"/>
</dbReference>
<feature type="region of interest" description="Disordered" evidence="1">
    <location>
        <begin position="2121"/>
        <end position="2163"/>
    </location>
</feature>
<reference evidence="2" key="1">
    <citation type="submission" date="2016-10" db="EMBL/GenBank/DDBJ databases">
        <authorList>
            <person name="Benchimol M."/>
            <person name="Almeida L.G."/>
            <person name="Vasconcelos A.T."/>
            <person name="Perreira-Neves A."/>
            <person name="Rosa I.A."/>
            <person name="Tasca T."/>
            <person name="Bogo M.R."/>
            <person name="de Souza W."/>
        </authorList>
    </citation>
    <scope>NUCLEOTIDE SEQUENCE [LARGE SCALE GENOMIC DNA]</scope>
    <source>
        <strain evidence="2">K</strain>
    </source>
</reference>
<evidence type="ECO:0000313" key="3">
    <source>
        <dbReference type="Proteomes" id="UP000179807"/>
    </source>
</evidence>
<evidence type="ECO:0000256" key="1">
    <source>
        <dbReference type="SAM" id="MobiDB-lite"/>
    </source>
</evidence>
<protein>
    <submittedName>
        <fullName evidence="2">Uncharacterized protein</fullName>
    </submittedName>
</protein>
<proteinExistence type="predicted"/>
<dbReference type="VEuPathDB" id="TrichDB:TRFO_41023"/>